<name>A0A2U3LYW4_9FIRM</name>
<proteinExistence type="predicted"/>
<reference evidence="2" key="1">
    <citation type="submission" date="2018-02" db="EMBL/GenBank/DDBJ databases">
        <authorList>
            <person name="Hausmann B."/>
        </authorList>
    </citation>
    <scope>NUCLEOTIDE SEQUENCE [LARGE SCALE GENOMIC DNA]</scope>
    <source>
        <strain evidence="2">Peat soil MAG SbF1</strain>
    </source>
</reference>
<sequence>MVSSDNFEKNNTVMFVGASTINNPVKEELPLICRINGI</sequence>
<organism evidence="1 2">
    <name type="scientific">Candidatus Desulfosporosinus infrequens</name>
    <dbReference type="NCBI Taxonomy" id="2043169"/>
    <lineage>
        <taxon>Bacteria</taxon>
        <taxon>Bacillati</taxon>
        <taxon>Bacillota</taxon>
        <taxon>Clostridia</taxon>
        <taxon>Eubacteriales</taxon>
        <taxon>Desulfitobacteriaceae</taxon>
        <taxon>Desulfosporosinus</taxon>
    </lineage>
</organism>
<dbReference type="EMBL" id="OMOF01000971">
    <property type="protein sequence ID" value="SPF57024.1"/>
    <property type="molecule type" value="Genomic_DNA"/>
</dbReference>
<evidence type="ECO:0000313" key="2">
    <source>
        <dbReference type="Proteomes" id="UP000238916"/>
    </source>
</evidence>
<dbReference type="AlphaFoldDB" id="A0A2U3LYW4"/>
<evidence type="ECO:0000313" key="1">
    <source>
        <dbReference type="EMBL" id="SPF57024.1"/>
    </source>
</evidence>
<gene>
    <name evidence="1" type="ORF">SBF1_990026</name>
</gene>
<dbReference type="Proteomes" id="UP000238916">
    <property type="component" value="Unassembled WGS sequence"/>
</dbReference>
<protein>
    <submittedName>
        <fullName evidence="1">Uncharacterized protein</fullName>
    </submittedName>
</protein>
<accession>A0A2U3LYW4</accession>